<keyword evidence="7" id="KW-0614">Plasmid</keyword>
<dbReference type="InterPro" id="IPR044250">
    <property type="entry name" value="MenF-like"/>
</dbReference>
<dbReference type="AlphaFoldDB" id="A8ZKD4"/>
<feature type="active site" description="Proton acceptor" evidence="5">
    <location>
        <position position="210"/>
    </location>
</feature>
<keyword evidence="8" id="KW-1185">Reference proteome</keyword>
<comment type="function">
    <text evidence="5">Catalyzes the conversion of chorismate to isochorismate.</text>
</comment>
<comment type="similarity">
    <text evidence="2 5">Belongs to the isochorismate synthase family.</text>
</comment>
<dbReference type="InterPro" id="IPR034681">
    <property type="entry name" value="MenF"/>
</dbReference>
<dbReference type="NCBIfam" id="TIGR00543">
    <property type="entry name" value="isochor_syn"/>
    <property type="match status" value="1"/>
</dbReference>
<evidence type="ECO:0000256" key="5">
    <source>
        <dbReference type="HAMAP-Rule" id="MF_01935"/>
    </source>
</evidence>
<feature type="binding site" evidence="5">
    <location>
        <position position="438"/>
    </location>
    <ligand>
        <name>Mg(2+)</name>
        <dbReference type="ChEBI" id="CHEBI:18420"/>
    </ligand>
</feature>
<accession>A8ZKD4</accession>
<dbReference type="HOGENOM" id="CLU_006493_8_4_3"/>
<comment type="catalytic activity">
    <reaction evidence="1 5">
        <text>chorismate = isochorismate</text>
        <dbReference type="Rhea" id="RHEA:18985"/>
        <dbReference type="ChEBI" id="CHEBI:29748"/>
        <dbReference type="ChEBI" id="CHEBI:29780"/>
        <dbReference type="EC" id="5.4.4.2"/>
    </reaction>
</comment>
<evidence type="ECO:0000313" key="8">
    <source>
        <dbReference type="Proteomes" id="UP000000268"/>
    </source>
</evidence>
<dbReference type="HAMAP" id="MF_01935">
    <property type="entry name" value="MenF"/>
    <property type="match status" value="1"/>
</dbReference>
<comment type="cofactor">
    <cofactor evidence="5">
        <name>Mg(2+)</name>
        <dbReference type="ChEBI" id="CHEBI:18420"/>
    </cofactor>
</comment>
<name>A8ZKD4_ACAM1</name>
<dbReference type="GO" id="GO:0009234">
    <property type="term" value="P:menaquinone biosynthetic process"/>
    <property type="evidence" value="ECO:0007669"/>
    <property type="project" value="UniProtKB-UniRule"/>
</dbReference>
<protein>
    <recommendedName>
        <fullName evidence="5">Isochorismate synthase MenF</fullName>
        <ecNumber evidence="5">5.4.4.2</ecNumber>
    </recommendedName>
    <alternativeName>
        <fullName evidence="5">Isochorismate mutase</fullName>
    </alternativeName>
</protein>
<dbReference type="GO" id="GO:0000287">
    <property type="term" value="F:magnesium ion binding"/>
    <property type="evidence" value="ECO:0007669"/>
    <property type="project" value="UniProtKB-UniRule"/>
</dbReference>
<keyword evidence="3 5" id="KW-0460">Magnesium</keyword>
<gene>
    <name evidence="5 7" type="primary">menF</name>
    <name evidence="7" type="ordered locus">AM1_A0125</name>
</gene>
<evidence type="ECO:0000256" key="1">
    <source>
        <dbReference type="ARBA" id="ARBA00000799"/>
    </source>
</evidence>
<sequence length="459" mass="52573">MCLHRKIIDFIVDELKTLAENSQSKIVRLEVSIDHDIEPLHWLSQQKSIIKTYWSDRHDRFEMAGIGSADLVFSREKASSHVLFKRLRKFLSCKYSCVRYYGGICFSQNQIASYPWQDFGNHFFLVPKFEVFKDQAGTYLALNLLLHHSDNANKKIQQTLQELAAINFNLPHQQCEKPQLSKRVDFPNQLQWYNNVNKGLTYLDQGILEKVVLARQTEFTIVDSCQPEHLLSLIQKEQNCSFQFCFQLDRDKAFIGSTPERLYWRQSSQIQTEAIAGTRPRGASYQEDNNFAKELLSSPKEIREHKLVLKGLQETLSTLCHQVNIAEDPNLLRLNQVQHLYSHCSGILNPEISDADIINQLHPTPAVGGYPRQKALELIASLETFSRGFYASPIGWVALDSAEFLVSIRSGLIQRNKLILFAGAGIISDSQPEAEWEELENKIRNFLQVVSCQASVDII</sequence>
<dbReference type="Pfam" id="PF00425">
    <property type="entry name" value="Chorismate_bind"/>
    <property type="match status" value="1"/>
</dbReference>
<organism evidence="7 8">
    <name type="scientific">Acaryochloris marina (strain MBIC 11017)</name>
    <dbReference type="NCBI Taxonomy" id="329726"/>
    <lineage>
        <taxon>Bacteria</taxon>
        <taxon>Bacillati</taxon>
        <taxon>Cyanobacteriota</taxon>
        <taxon>Cyanophyceae</taxon>
        <taxon>Acaryochloridales</taxon>
        <taxon>Acaryochloridaceae</taxon>
        <taxon>Acaryochloris</taxon>
    </lineage>
</organism>
<evidence type="ECO:0000259" key="6">
    <source>
        <dbReference type="Pfam" id="PF00425"/>
    </source>
</evidence>
<keyword evidence="4 5" id="KW-0413">Isomerase</keyword>
<dbReference type="GO" id="GO:0008909">
    <property type="term" value="F:isochorismate synthase activity"/>
    <property type="evidence" value="ECO:0007669"/>
    <property type="project" value="UniProtKB-UniRule"/>
</dbReference>
<evidence type="ECO:0000256" key="4">
    <source>
        <dbReference type="ARBA" id="ARBA00023235"/>
    </source>
</evidence>
<feature type="active site" description="Proton donor" evidence="5">
    <location>
        <position position="260"/>
    </location>
</feature>
<dbReference type="UniPathway" id="UPA01057">
    <property type="reaction ID" value="UER00163"/>
</dbReference>
<keyword evidence="5" id="KW-0479">Metal-binding</keyword>
<dbReference type="SUPFAM" id="SSF56322">
    <property type="entry name" value="ADC synthase"/>
    <property type="match status" value="1"/>
</dbReference>
<reference evidence="7 8" key="1">
    <citation type="journal article" date="2008" name="Proc. Natl. Acad. Sci. U.S.A.">
        <title>Niche adaptation and genome expansion in the chlorophyll d-producing cyanobacterium Acaryochloris marina.</title>
        <authorList>
            <person name="Swingley W.D."/>
            <person name="Chen M."/>
            <person name="Cheung P.C."/>
            <person name="Conrad A.L."/>
            <person name="Dejesa L.C."/>
            <person name="Hao J."/>
            <person name="Honchak B.M."/>
            <person name="Karbach L.E."/>
            <person name="Kurdoglu A."/>
            <person name="Lahiri S."/>
            <person name="Mastrian S.D."/>
            <person name="Miyashita H."/>
            <person name="Page L."/>
            <person name="Ramakrishna P."/>
            <person name="Satoh S."/>
            <person name="Sattley W.M."/>
            <person name="Shimada Y."/>
            <person name="Taylor H.L."/>
            <person name="Tomo T."/>
            <person name="Tsuchiya T."/>
            <person name="Wang Z.T."/>
            <person name="Raymond J."/>
            <person name="Mimuro M."/>
            <person name="Blankenship R.E."/>
            <person name="Touchman J.W."/>
        </authorList>
    </citation>
    <scope>NUCLEOTIDE SEQUENCE [LARGE SCALE GENOMIC DNA]</scope>
    <source>
        <strain evidence="8">MBIC 11017</strain>
        <plasmid evidence="8">Plasmid pREB1</plasmid>
    </source>
</reference>
<dbReference type="KEGG" id="amr:AM1_A0125"/>
<evidence type="ECO:0000256" key="2">
    <source>
        <dbReference type="ARBA" id="ARBA00005297"/>
    </source>
</evidence>
<dbReference type="EC" id="5.4.4.2" evidence="5"/>
<evidence type="ECO:0000313" key="7">
    <source>
        <dbReference type="EMBL" id="ABW31634.1"/>
    </source>
</evidence>
<dbReference type="EMBL" id="CP000838">
    <property type="protein sequence ID" value="ABW31634.1"/>
    <property type="molecule type" value="Genomic_DNA"/>
</dbReference>
<geneLocation type="plasmid" evidence="7 8">
    <name>pREB1</name>
</geneLocation>
<dbReference type="PANTHER" id="PTHR47253">
    <property type="match status" value="1"/>
</dbReference>
<keyword evidence="5" id="KW-0474">Menaquinone biosynthesis</keyword>
<feature type="domain" description="Chorismate-utilising enzyme C-terminal" evidence="6">
    <location>
        <begin position="190"/>
        <end position="442"/>
    </location>
</feature>
<dbReference type="InterPro" id="IPR005801">
    <property type="entry name" value="ADC_synthase"/>
</dbReference>
<feature type="binding site" evidence="5">
    <location>
        <position position="304"/>
    </location>
    <ligand>
        <name>Mg(2+)</name>
        <dbReference type="ChEBI" id="CHEBI:18420"/>
    </ligand>
</feature>
<comment type="pathway">
    <text evidence="5">Quinol/quinone metabolism; 1,4-dihydroxy-2-naphthoate biosynthesis; 1,4-dihydroxy-2-naphthoate from chorismate: step 1/7.</text>
</comment>
<comment type="pathway">
    <text evidence="5">Quinol/quinone metabolism; menaquinone biosynthesis.</text>
</comment>
<dbReference type="PANTHER" id="PTHR47253:SF4">
    <property type="entry name" value="ISOCHORISMATE SYNTHASE 2, CHLOROPLASTIC"/>
    <property type="match status" value="1"/>
</dbReference>
<dbReference type="InterPro" id="IPR015890">
    <property type="entry name" value="Chorismate_C"/>
</dbReference>
<dbReference type="Gene3D" id="3.60.120.10">
    <property type="entry name" value="Anthranilate synthase"/>
    <property type="match status" value="1"/>
</dbReference>
<dbReference type="Proteomes" id="UP000000268">
    <property type="component" value="Plasmid pREB1"/>
</dbReference>
<evidence type="ECO:0000256" key="3">
    <source>
        <dbReference type="ARBA" id="ARBA00022842"/>
    </source>
</evidence>
<dbReference type="UniPathway" id="UPA00079"/>
<proteinExistence type="inferred from homology"/>
<dbReference type="InterPro" id="IPR004561">
    <property type="entry name" value="IsoChor_synthase"/>
</dbReference>